<reference evidence="1 2" key="1">
    <citation type="submission" date="2018-03" db="EMBL/GenBank/DDBJ databases">
        <title>Adhaeribacter sp. HMF7605 Genome sequencing and assembly.</title>
        <authorList>
            <person name="Kang H."/>
            <person name="Kang J."/>
            <person name="Cha I."/>
            <person name="Kim H."/>
            <person name="Joh K."/>
        </authorList>
    </citation>
    <scope>NUCLEOTIDE SEQUENCE [LARGE SCALE GENOMIC DNA]</scope>
    <source>
        <strain evidence="1 2">HMF7605</strain>
    </source>
</reference>
<keyword evidence="2" id="KW-1185">Reference proteome</keyword>
<evidence type="ECO:0008006" key="3">
    <source>
        <dbReference type="Google" id="ProtNLM"/>
    </source>
</evidence>
<dbReference type="AlphaFoldDB" id="A0A2T2YI89"/>
<dbReference type="EMBL" id="PYFT01000001">
    <property type="protein sequence ID" value="PSR55229.1"/>
    <property type="molecule type" value="Genomic_DNA"/>
</dbReference>
<evidence type="ECO:0000313" key="2">
    <source>
        <dbReference type="Proteomes" id="UP000240357"/>
    </source>
</evidence>
<dbReference type="SUPFAM" id="SSF51126">
    <property type="entry name" value="Pectin lyase-like"/>
    <property type="match status" value="1"/>
</dbReference>
<comment type="caution">
    <text evidence="1">The sequence shown here is derived from an EMBL/GenBank/DDBJ whole genome shotgun (WGS) entry which is preliminary data.</text>
</comment>
<dbReference type="InterPro" id="IPR011050">
    <property type="entry name" value="Pectin_lyase_fold/virulence"/>
</dbReference>
<dbReference type="PROSITE" id="PS51257">
    <property type="entry name" value="PROKAR_LIPOPROTEIN"/>
    <property type="match status" value="1"/>
</dbReference>
<organism evidence="1 2">
    <name type="scientific">Adhaeribacter arboris</name>
    <dbReference type="NCBI Taxonomy" id="2072846"/>
    <lineage>
        <taxon>Bacteria</taxon>
        <taxon>Pseudomonadati</taxon>
        <taxon>Bacteroidota</taxon>
        <taxon>Cytophagia</taxon>
        <taxon>Cytophagales</taxon>
        <taxon>Hymenobacteraceae</taxon>
        <taxon>Adhaeribacter</taxon>
    </lineage>
</organism>
<accession>A0A2T2YI89</accession>
<gene>
    <name evidence="1" type="ORF">AHMF7605_17800</name>
</gene>
<name>A0A2T2YI89_9BACT</name>
<dbReference type="Proteomes" id="UP000240357">
    <property type="component" value="Unassembled WGS sequence"/>
</dbReference>
<sequence>MLKDGGKLFPQRLLFGFLFWLFIYALASCEPKEEIITTDTSAQLEFSTDSVKFDTVFVNTTSVSRAVWVYNRHSKAVKITEIKLGLANPAYRLVVDGQETNQVNNILLRGEDSLLVVIKVKIPPTPDTAAFIQTDVLSFLTNTNRQRVALVSYGQNAYFHSKTEITVNTIWKADKPHVVYGSVNVAAGVKLEIEKGAKIYFHKDAALVINGRLEVKGAANKRVLFTGDRRERLYAAVPGQWQGIKFEATSTNNSIQFADIKNATFGLWVANPDQDETDYDLKISQSVIQNMYETGILSYGADVQATNILITNCGQSAVMGLGGGNYEFTYCTLANYTVGFRPGSVTLLFSDRLKVANGPNQDYRVKLSLQNSIVWAGKHGSDTAQDQILLKNEGKTTPVLQLNHSVLQTKNYLNHPAFVCCDNLLDVDPKFKAPIGGESINQPNFRLDTLSEVSNTARVIPAVIKDLEDKNRHLTTPDPGAYERLNP</sequence>
<protein>
    <recommendedName>
        <fullName evidence="3">Right handed beta helix domain-containing protein</fullName>
    </recommendedName>
</protein>
<proteinExistence type="predicted"/>
<evidence type="ECO:0000313" key="1">
    <source>
        <dbReference type="EMBL" id="PSR55229.1"/>
    </source>
</evidence>